<dbReference type="AlphaFoldDB" id="A0A7W9PFV7"/>
<comment type="caution">
    <text evidence="1">The sequence shown here is derived from an EMBL/GenBank/DDBJ whole genome shotgun (WGS) entry which is preliminary data.</text>
</comment>
<dbReference type="InterPro" id="IPR050509">
    <property type="entry name" value="CoA-transferase_III"/>
</dbReference>
<dbReference type="EMBL" id="JACHIT010000002">
    <property type="protein sequence ID" value="MBB5915431.1"/>
    <property type="molecule type" value="Genomic_DNA"/>
</dbReference>
<dbReference type="SUPFAM" id="SSF89796">
    <property type="entry name" value="CoA-transferase family III (CaiB/BaiF)"/>
    <property type="match status" value="2"/>
</dbReference>
<dbReference type="InterPro" id="IPR003673">
    <property type="entry name" value="CoA-Trfase_fam_III"/>
</dbReference>
<dbReference type="InterPro" id="IPR023606">
    <property type="entry name" value="CoA-Trfase_III_dom_1_sf"/>
</dbReference>
<name>A0A7W9PFV7_9NOCA</name>
<dbReference type="Pfam" id="PF02515">
    <property type="entry name" value="CoA_transf_3"/>
    <property type="match status" value="1"/>
</dbReference>
<dbReference type="PANTHER" id="PTHR48228:SF7">
    <property type="entry name" value="FATTY ACYL-COA TRANSFERASE RV3272-RELATED"/>
    <property type="match status" value="1"/>
</dbReference>
<dbReference type="Gene3D" id="3.40.50.10540">
    <property type="entry name" value="Crotonobetainyl-coa:carnitine coa-transferase, domain 1"/>
    <property type="match status" value="1"/>
</dbReference>
<accession>A0A7W9PFV7</accession>
<reference evidence="1 2" key="1">
    <citation type="submission" date="2020-08" db="EMBL/GenBank/DDBJ databases">
        <title>Sequencing the genomes of 1000 actinobacteria strains.</title>
        <authorList>
            <person name="Klenk H.-P."/>
        </authorList>
    </citation>
    <scope>NUCLEOTIDE SEQUENCE [LARGE SCALE GENOMIC DNA]</scope>
    <source>
        <strain evidence="1 2">DSM 43582</strain>
    </source>
</reference>
<evidence type="ECO:0000313" key="2">
    <source>
        <dbReference type="Proteomes" id="UP000540412"/>
    </source>
</evidence>
<proteinExistence type="predicted"/>
<dbReference type="Proteomes" id="UP000540412">
    <property type="component" value="Unassembled WGS sequence"/>
</dbReference>
<dbReference type="GO" id="GO:0016740">
    <property type="term" value="F:transferase activity"/>
    <property type="evidence" value="ECO:0007669"/>
    <property type="project" value="UniProtKB-KW"/>
</dbReference>
<protein>
    <submittedName>
        <fullName evidence="1">Crotonobetainyl-CoA:carnitine CoA-transferase CaiB-like acyl-CoA transferase</fullName>
    </submittedName>
</protein>
<sequence>MSGQRAGNTSAEVVRGWIRSLGIDCGPTESETDGDCAALAWAASGAMAMTGFGEGPPVLSPAPAFGLLTEVARAFGAVTELIGERVEPDPAAVLSRRVEGDGRARRGQRSAGGSSRLLRAANGWCAVTLSRADDIDAVPAIVGDAGGSDPWEALEAAAARWPAAHLAERGQLLGVPAAALPAVLRRRVPWRGSRIAEPVAGRSLGDCVVVDLSSLWAGPLCARLLGRAGARIIKVESVHRPDAARATPEFFDHLHAGHEFVSVDFRSEQGRRDLGALIDAADIVIEASRPRALDQLGLGLDARPHRPGQVWLSITGYGRDHPMRVAFGDDAAVAGGLVGYHRGEPVFCADAAGDPLSGICAALAAATAVAAGGGVLLDLSMRDTAAAFATAPALPHGPHRVIPHGPDGWAVACDHLNRTQQVLPQPLSLPTAPAAGDLG</sequence>
<dbReference type="PANTHER" id="PTHR48228">
    <property type="entry name" value="SUCCINYL-COA--D-CITRAMALATE COA-TRANSFERASE"/>
    <property type="match status" value="1"/>
</dbReference>
<organism evidence="1 2">
    <name type="scientific">Nocardia transvalensis</name>
    <dbReference type="NCBI Taxonomy" id="37333"/>
    <lineage>
        <taxon>Bacteria</taxon>
        <taxon>Bacillati</taxon>
        <taxon>Actinomycetota</taxon>
        <taxon>Actinomycetes</taxon>
        <taxon>Mycobacteriales</taxon>
        <taxon>Nocardiaceae</taxon>
        <taxon>Nocardia</taxon>
    </lineage>
</organism>
<keyword evidence="1" id="KW-0808">Transferase</keyword>
<evidence type="ECO:0000313" key="1">
    <source>
        <dbReference type="EMBL" id="MBB5915431.1"/>
    </source>
</evidence>
<gene>
    <name evidence="1" type="ORF">BJY24_004343</name>
</gene>
<dbReference type="RefSeq" id="WP_051163138.1">
    <property type="nucleotide sequence ID" value="NZ_JACHIT010000002.1"/>
</dbReference>
<keyword evidence="2" id="KW-1185">Reference proteome</keyword>